<accession>G1U3W2</accession>
<keyword evidence="14" id="KW-1185">Reference proteome</keyword>
<evidence type="ECO:0000256" key="9">
    <source>
        <dbReference type="ARBA" id="ARBA00023242"/>
    </source>
</evidence>
<reference evidence="13 14" key="1">
    <citation type="journal article" date="2011" name="Nature">
        <title>A high-resolution map of human evolutionary constraint using 29 mammals.</title>
        <authorList>
            <person name="Lindblad-Toh K."/>
            <person name="Garber M."/>
            <person name="Zuk O."/>
            <person name="Lin M.F."/>
            <person name="Parker B.J."/>
            <person name="Washietl S."/>
            <person name="Kheradpour P."/>
            <person name="Ernst J."/>
            <person name="Jordan G."/>
            <person name="Mauceli E."/>
            <person name="Ward L.D."/>
            <person name="Lowe C.B."/>
            <person name="Holloway A.K."/>
            <person name="Clamp M."/>
            <person name="Gnerre S."/>
            <person name="Alfoldi J."/>
            <person name="Beal K."/>
            <person name="Chang J."/>
            <person name="Clawson H."/>
            <person name="Cuff J."/>
            <person name="Di Palma F."/>
            <person name="Fitzgerald S."/>
            <person name="Flicek P."/>
            <person name="Guttman M."/>
            <person name="Hubisz M.J."/>
            <person name="Jaffe D.B."/>
            <person name="Jungreis I."/>
            <person name="Kent W.J."/>
            <person name="Kostka D."/>
            <person name="Lara M."/>
            <person name="Martins A.L."/>
            <person name="Massingham T."/>
            <person name="Moltke I."/>
            <person name="Raney B.J."/>
            <person name="Rasmussen M.D."/>
            <person name="Robinson J."/>
            <person name="Stark A."/>
            <person name="Vilella A.J."/>
            <person name="Wen J."/>
            <person name="Xie X."/>
            <person name="Zody M.C."/>
            <person name="Baldwin J."/>
            <person name="Bloom T."/>
            <person name="Chin C.W."/>
            <person name="Heiman D."/>
            <person name="Nicol R."/>
            <person name="Nusbaum C."/>
            <person name="Young S."/>
            <person name="Wilkinson J."/>
            <person name="Worley K.C."/>
            <person name="Kovar C.L."/>
            <person name="Muzny D.M."/>
            <person name="Gibbs R.A."/>
            <person name="Cree A."/>
            <person name="Dihn H.H."/>
            <person name="Fowler G."/>
            <person name="Jhangiani S."/>
            <person name="Joshi V."/>
            <person name="Lee S."/>
            <person name="Lewis L.R."/>
            <person name="Nazareth L.V."/>
            <person name="Okwuonu G."/>
            <person name="Santibanez J."/>
            <person name="Warren W.C."/>
            <person name="Mardis E.R."/>
            <person name="Weinstock G.M."/>
            <person name="Wilson R.K."/>
            <person name="Delehaunty K."/>
            <person name="Dooling D."/>
            <person name="Fronik C."/>
            <person name="Fulton L."/>
            <person name="Fulton B."/>
            <person name="Graves T."/>
            <person name="Minx P."/>
            <person name="Sodergren E."/>
            <person name="Birney E."/>
            <person name="Margulies E.H."/>
            <person name="Herrero J."/>
            <person name="Green E.D."/>
            <person name="Haussler D."/>
            <person name="Siepel A."/>
            <person name="Goldman N."/>
            <person name="Pollard K.S."/>
            <person name="Pedersen J.S."/>
            <person name="Lander E.S."/>
            <person name="Kellis M."/>
        </authorList>
    </citation>
    <scope>NUCLEOTIDE SEQUENCE [LARGE SCALE GENOMIC DNA]</scope>
    <source>
        <strain evidence="13 14">Thorbecke inbred</strain>
    </source>
</reference>
<evidence type="ECO:0000256" key="8">
    <source>
        <dbReference type="ARBA" id="ARBA00022976"/>
    </source>
</evidence>
<comment type="similarity">
    <text evidence="3">Belongs to the RITA family.</text>
</comment>
<dbReference type="EMBL" id="AAGW02061539">
    <property type="status" value="NOT_ANNOTATED_CDS"/>
    <property type="molecule type" value="Genomic_DNA"/>
</dbReference>
<evidence type="ECO:0000313" key="13">
    <source>
        <dbReference type="Ensembl" id="ENSOCUP00000024079.3"/>
    </source>
</evidence>
<dbReference type="GO" id="GO:0045746">
    <property type="term" value="P:negative regulation of Notch signaling pathway"/>
    <property type="evidence" value="ECO:0007669"/>
    <property type="project" value="Ensembl"/>
</dbReference>
<keyword evidence="8" id="KW-0914">Notch signaling pathway</keyword>
<protein>
    <recommendedName>
        <fullName evidence="5">RBPJ-interacting and tubulin-associated protein 1</fullName>
    </recommendedName>
    <alternativeName>
        <fullName evidence="11">RBPJ-interacting and tubulin-associated protein</fullName>
    </alternativeName>
</protein>
<feature type="region of interest" description="Disordered" evidence="12">
    <location>
        <begin position="153"/>
        <end position="282"/>
    </location>
</feature>
<feature type="region of interest" description="Disordered" evidence="12">
    <location>
        <begin position="40"/>
        <end position="70"/>
    </location>
</feature>
<dbReference type="Ensembl" id="ENSOCUT00000032072.3">
    <property type="protein sequence ID" value="ENSOCUP00000024079.3"/>
    <property type="gene ID" value="ENSOCUG00000022772.3"/>
</dbReference>
<dbReference type="GO" id="GO:0051168">
    <property type="term" value="P:nuclear export"/>
    <property type="evidence" value="ECO:0007669"/>
    <property type="project" value="Ensembl"/>
</dbReference>
<name>G1U3W2_RABIT</name>
<dbReference type="GO" id="GO:0005813">
    <property type="term" value="C:centrosome"/>
    <property type="evidence" value="ECO:0007669"/>
    <property type="project" value="Ensembl"/>
</dbReference>
<dbReference type="GO" id="GO:0015631">
    <property type="term" value="F:tubulin binding"/>
    <property type="evidence" value="ECO:0007669"/>
    <property type="project" value="Ensembl"/>
</dbReference>
<dbReference type="InterPro" id="IPR031418">
    <property type="entry name" value="RITA1"/>
</dbReference>
<evidence type="ECO:0000256" key="2">
    <source>
        <dbReference type="ARBA" id="ARBA00004496"/>
    </source>
</evidence>
<evidence type="ECO:0000256" key="7">
    <source>
        <dbReference type="ARBA" id="ARBA00022902"/>
    </source>
</evidence>
<keyword evidence="6" id="KW-0963">Cytoplasm</keyword>
<organism evidence="13 14">
    <name type="scientific">Oryctolagus cuniculus</name>
    <name type="common">Rabbit</name>
    <dbReference type="NCBI Taxonomy" id="9986"/>
    <lineage>
        <taxon>Eukaryota</taxon>
        <taxon>Metazoa</taxon>
        <taxon>Chordata</taxon>
        <taxon>Craniata</taxon>
        <taxon>Vertebrata</taxon>
        <taxon>Euteleostomi</taxon>
        <taxon>Mammalia</taxon>
        <taxon>Eutheria</taxon>
        <taxon>Euarchontoglires</taxon>
        <taxon>Glires</taxon>
        <taxon>Lagomorpha</taxon>
        <taxon>Leporidae</taxon>
        <taxon>Oryctolagus</taxon>
    </lineage>
</organism>
<dbReference type="GeneTree" id="ENSGT00390000013005"/>
<dbReference type="eggNOG" id="ENOG502S61Y">
    <property type="taxonomic scope" value="Eukaryota"/>
</dbReference>
<evidence type="ECO:0000256" key="5">
    <source>
        <dbReference type="ARBA" id="ARBA00014447"/>
    </source>
</evidence>
<evidence type="ECO:0000256" key="11">
    <source>
        <dbReference type="ARBA" id="ARBA00031318"/>
    </source>
</evidence>
<dbReference type="GO" id="GO:0005737">
    <property type="term" value="C:cytoplasm"/>
    <property type="evidence" value="ECO:0007669"/>
    <property type="project" value="UniProtKB-SubCell"/>
</dbReference>
<dbReference type="Pfam" id="PF17066">
    <property type="entry name" value="RITA"/>
    <property type="match status" value="1"/>
</dbReference>
<dbReference type="AlphaFoldDB" id="G1U3W2"/>
<evidence type="ECO:0000256" key="1">
    <source>
        <dbReference type="ARBA" id="ARBA00004123"/>
    </source>
</evidence>
<dbReference type="FunCoup" id="G1U3W2">
    <property type="interactions" value="247"/>
</dbReference>
<evidence type="ECO:0000313" key="14">
    <source>
        <dbReference type="Proteomes" id="UP000001811"/>
    </source>
</evidence>
<feature type="region of interest" description="Disordered" evidence="12">
    <location>
        <begin position="1"/>
        <end position="24"/>
    </location>
</feature>
<dbReference type="GO" id="GO:0007219">
    <property type="term" value="P:Notch signaling pathway"/>
    <property type="evidence" value="ECO:0007669"/>
    <property type="project" value="UniProtKB-KW"/>
</dbReference>
<dbReference type="GO" id="GO:0005654">
    <property type="term" value="C:nucleoplasm"/>
    <property type="evidence" value="ECO:0007669"/>
    <property type="project" value="Ensembl"/>
</dbReference>
<comment type="function">
    <text evidence="10">Tubulin-binding protein that acts as a negative regulator of Notch signaling pathway. Shuttles between the cytoplasm and the nucleus and mediates the nuclear export of RBPJ/RBPSUH, thereby preventing the interaction between RBPJ/RBPSUH and NICD product of Notch proteins (Notch intracellular domain), leading to down-regulate Notch-mediated transcription. May play a role in neurogenesis.</text>
</comment>
<keyword evidence="9" id="KW-0539">Nucleus</keyword>
<proteinExistence type="inferred from homology"/>
<dbReference type="PaxDb" id="9986-ENSOCUP00000024079"/>
<dbReference type="GO" id="GO:0007399">
    <property type="term" value="P:nervous system development"/>
    <property type="evidence" value="ECO:0007669"/>
    <property type="project" value="UniProtKB-KW"/>
</dbReference>
<reference evidence="13" key="3">
    <citation type="submission" date="2025-09" db="UniProtKB">
        <authorList>
            <consortium name="Ensembl"/>
        </authorList>
    </citation>
    <scope>IDENTIFICATION</scope>
    <source>
        <strain evidence="13">Thorbecke</strain>
    </source>
</reference>
<evidence type="ECO:0000256" key="4">
    <source>
        <dbReference type="ARBA" id="ARBA00011667"/>
    </source>
</evidence>
<evidence type="ECO:0000256" key="6">
    <source>
        <dbReference type="ARBA" id="ARBA00022490"/>
    </source>
</evidence>
<dbReference type="PANTHER" id="PTHR34917">
    <property type="entry name" value="RBPJ-INTERACTING AND TUBULIN-ASSOCIATED PROTEIN 1"/>
    <property type="match status" value="1"/>
</dbReference>
<dbReference type="PANTHER" id="PTHR34917:SF1">
    <property type="entry name" value="RBPJ-INTERACTING AND TUBULIN-ASSOCIATED PROTEIN 1"/>
    <property type="match status" value="1"/>
</dbReference>
<evidence type="ECO:0000256" key="3">
    <source>
        <dbReference type="ARBA" id="ARBA00010906"/>
    </source>
</evidence>
<dbReference type="STRING" id="9986.ENSOCUP00000024079"/>
<feature type="compositionally biased region" description="Basic and acidic residues" evidence="12">
    <location>
        <begin position="185"/>
        <end position="195"/>
    </location>
</feature>
<dbReference type="InParanoid" id="G1U3W2"/>
<evidence type="ECO:0000256" key="12">
    <source>
        <dbReference type="SAM" id="MobiDB-lite"/>
    </source>
</evidence>
<sequence length="282" mass="30456">ELREPWRRGLAHLPSPGTVASMKPPEELAAGGMQTLRPQRRGRLRARPSYVDETLFGRPAGTQLRPPDFDPPWVVKEKAGPARGVGAAAQGSCETTAAKGAASTLTPKKKNKYRLLSHTPSHCDESLFGRRCEGSSWEAPWTVKGNTAKLHALLWTPPPTPRGSQSPRPRETPLRAVHPAAAPETKPREVADSRRRSLGGEGSPRPPGRARSQSLTLLSVPSPGPPTTRAPPTREPRDPRPPASGVTFRSPLVTPRALSVSVSVPATPRRGAETQKPKPPWR</sequence>
<dbReference type="Bgee" id="ENSOCUG00000022772">
    <property type="expression patterns" value="Expressed in brain and 19 other cell types or tissues"/>
</dbReference>
<reference evidence="13" key="2">
    <citation type="submission" date="2025-08" db="UniProtKB">
        <authorList>
            <consortium name="Ensembl"/>
        </authorList>
    </citation>
    <scope>IDENTIFICATION</scope>
    <source>
        <strain evidence="13">Thorbecke</strain>
    </source>
</reference>
<gene>
    <name evidence="13" type="primary">RITA1</name>
</gene>
<comment type="subunit">
    <text evidence="4">Interacts with RBPJ/RBPSUH.</text>
</comment>
<comment type="subcellular location">
    <subcellularLocation>
        <location evidence="2">Cytoplasm</location>
    </subcellularLocation>
    <subcellularLocation>
        <location evidence="1">Nucleus</location>
    </subcellularLocation>
</comment>
<dbReference type="Proteomes" id="UP000001811">
    <property type="component" value="Chromosome 21"/>
</dbReference>
<evidence type="ECO:0000256" key="10">
    <source>
        <dbReference type="ARBA" id="ARBA00024957"/>
    </source>
</evidence>
<dbReference type="HOGENOM" id="CLU_062251_0_0_1"/>
<keyword evidence="7" id="KW-0524">Neurogenesis</keyword>